<sequence>MGDRAGAQYADVVVVGAGVVGCSVAASLAARGRDVCVVDRGAGPASGSTSASSAVVRFNYSTWEGVATAWEARAAWMQWEDHLGVADPAGMARMVVTGSLVLDAPDHAPQRVFELFDAAGVPYERWDAETIRTRLPLLEPARHYPPKALADPGFWADPDGELSGYWVPDEGFVDDPQLATHNLMTAAEARGAAFRFRTRVAAIERTAERVRGVRLDDGTLLPAPVVVNAAGPHSGQLNRMADVLGDFAVTTRPLRQEVHEVRAPARFAAGDGGAVVADFDLGTYFRPTPSGGLLIGSMEPACDPLVWLEDPDTYDPNPTKLAFETQVLRAARRIPSLAVPGAPRGIAGVYDVSDDWIPIYDKTSLDGFFVAIGTSGNQFKNAPVIGDLVAAIVEAAAEGIDHDREPVQLRLPRTGNVVDLSHYSRLRPPNKASSGSVTG</sequence>
<protein>
    <submittedName>
        <fullName evidence="3">FAD-binding oxidoreductase</fullName>
    </submittedName>
</protein>
<dbReference type="PROSITE" id="PS51257">
    <property type="entry name" value="PROKAR_LIPOPROTEIN"/>
    <property type="match status" value="1"/>
</dbReference>
<evidence type="ECO:0000313" key="3">
    <source>
        <dbReference type="EMBL" id="NEC62901.1"/>
    </source>
</evidence>
<dbReference type="SUPFAM" id="SSF51905">
    <property type="entry name" value="FAD/NAD(P)-binding domain"/>
    <property type="match status" value="1"/>
</dbReference>
<keyword evidence="1" id="KW-0560">Oxidoreductase</keyword>
<dbReference type="Gene3D" id="3.50.50.60">
    <property type="entry name" value="FAD/NAD(P)-binding domain"/>
    <property type="match status" value="1"/>
</dbReference>
<comment type="caution">
    <text evidence="3">The sequence shown here is derived from an EMBL/GenBank/DDBJ whole genome shotgun (WGS) entry which is preliminary data.</text>
</comment>
<gene>
    <name evidence="3" type="ORF">G3I59_46750</name>
</gene>
<evidence type="ECO:0000259" key="2">
    <source>
        <dbReference type="Pfam" id="PF01266"/>
    </source>
</evidence>
<evidence type="ECO:0000313" key="4">
    <source>
        <dbReference type="Proteomes" id="UP000470404"/>
    </source>
</evidence>
<name>A0ABX0C588_9PSEU</name>
<dbReference type="EMBL" id="JAAGNC010000222">
    <property type="protein sequence ID" value="NEC62901.1"/>
    <property type="molecule type" value="Genomic_DNA"/>
</dbReference>
<dbReference type="Gene3D" id="3.30.9.10">
    <property type="entry name" value="D-Amino Acid Oxidase, subunit A, domain 2"/>
    <property type="match status" value="1"/>
</dbReference>
<dbReference type="InterPro" id="IPR036188">
    <property type="entry name" value="FAD/NAD-bd_sf"/>
</dbReference>
<dbReference type="PANTHER" id="PTHR13847:SF287">
    <property type="entry name" value="FAD-DEPENDENT OXIDOREDUCTASE DOMAIN-CONTAINING PROTEIN 1"/>
    <property type="match status" value="1"/>
</dbReference>
<reference evidence="3 4" key="1">
    <citation type="submission" date="2020-01" db="EMBL/GenBank/DDBJ databases">
        <title>Insect and environment-associated Actinomycetes.</title>
        <authorList>
            <person name="Currrie C."/>
            <person name="Chevrette M."/>
            <person name="Carlson C."/>
            <person name="Stubbendieck R."/>
            <person name="Wendt-Pienkowski E."/>
        </authorList>
    </citation>
    <scope>NUCLEOTIDE SEQUENCE [LARGE SCALE GENOMIC DNA]</scope>
    <source>
        <strain evidence="3 4">SID8386</strain>
    </source>
</reference>
<organism evidence="3 4">
    <name type="scientific">Amycolatopsis rubida</name>
    <dbReference type="NCBI Taxonomy" id="112413"/>
    <lineage>
        <taxon>Bacteria</taxon>
        <taxon>Bacillati</taxon>
        <taxon>Actinomycetota</taxon>
        <taxon>Actinomycetes</taxon>
        <taxon>Pseudonocardiales</taxon>
        <taxon>Pseudonocardiaceae</taxon>
        <taxon>Amycolatopsis</taxon>
    </lineage>
</organism>
<dbReference type="RefSeq" id="WP_067585240.1">
    <property type="nucleotide sequence ID" value="NZ_JAAGNC010000222.1"/>
</dbReference>
<accession>A0ABX0C588</accession>
<evidence type="ECO:0000256" key="1">
    <source>
        <dbReference type="ARBA" id="ARBA00023002"/>
    </source>
</evidence>
<dbReference type="PANTHER" id="PTHR13847">
    <property type="entry name" value="SARCOSINE DEHYDROGENASE-RELATED"/>
    <property type="match status" value="1"/>
</dbReference>
<dbReference type="Proteomes" id="UP000470404">
    <property type="component" value="Unassembled WGS sequence"/>
</dbReference>
<dbReference type="Pfam" id="PF01266">
    <property type="entry name" value="DAO"/>
    <property type="match status" value="1"/>
</dbReference>
<proteinExistence type="predicted"/>
<feature type="domain" description="FAD dependent oxidoreductase" evidence="2">
    <location>
        <begin position="11"/>
        <end position="391"/>
    </location>
</feature>
<dbReference type="InterPro" id="IPR006076">
    <property type="entry name" value="FAD-dep_OxRdtase"/>
</dbReference>
<keyword evidence="4" id="KW-1185">Reference proteome</keyword>